<sequence>MGCLLSMQLTLALTAHCPGVQETDALEAVEWLASVLRNLLDQGSSGALFSPVAIREWVEDSGLWKTLLTRAACRTQHHAHHLMTVMLTRRALAPCDLVAALASAGALLQSEVPPPNRLAMQGALLTAVPSLEADAVLDLFGELCGALGFEHLTEEGIDLLVRLTQRALASGYDPVGAAGADSTTGLARSLAVSHLLRFLQWGHRQEDGGMQLQETLDFARRSLLHVLLPHPALSPLLPAVAAEALSLAAAPSSGSTSAAAGRCCGKLASLAVDVASMGAAGDSAGHGSDSITHSSSVTSAVFLLCGSLPKIGAEAPFDAEHAHSWVAALIDSLACYLRLRGAQIGTREVGILWGRMIVRPVLGLSVAAAAMQYFKLAFVAQPSAGSSLMAPLLAAANPPPEVRLAHMSIFCPASFDDDPPPLSAAFFFPEAAAVCEAAQTSVLEASAPLGFGFCSPPRLPHALRRSLSSEGLADLDLAPILPADEAELAAAARAAGLTLAETSSAAPRLRLDRVHAVMQGRTGGSTLLGELTVYDATERRLWDEFDELGRVEDPEALKQRDAAAARCLAELNRELDAAGRGGGRELPSPLTEARRKFSVLCELIAQQAAAKAGVELSAAEEAFSSAEEDLLAATSAHRREVARCRRRGERAPAPDTVSSARSALSLAHLKLIQELRLAAQRAQLGLVEITGAQGLARALRAVGSGHGDPLLERMQLHSRWCARQAKDDKVNSSSLASSPNSDPGYTAPAGLQDHLAQERSLEEFPERSGSLEGAYADMRAVSRRGRVFAAVRRARIGAQVVGTGTGASSGQSTSSRPVALKVYSADAEEACRRELRALMELHGSGGQILAVLDVFKSNGSIYLEFPWCAGGSLLAWCQKNGPSIVGGSDAESFVRCLSIFRGAWQAIERVHSAGAAHGDFTLENVLLTAEHRPLLADFRRCALDCRQRRSAPDTFNTNNNSNSNSSNNNNSNNNNSRPPPPTPDYAAPELELDSNSQATQAADLYAGGAAMAKAFMGLELQVASCPYHPTRGQRCLPLEDRTDVDLADLLQQLLAERPESRPSAQLVSSHRALEAVGFLRRRGLFPVGGRGVSRSPGQALVEAAELLREEYRGRRVDEPLMFSRSAVFDAIAQSKIGDWPEDALLGEWRVMLNDESGVDGGGLRREVVSLFFEQLESSCLVLKAGGDGQATLFAADRRKAGLSPQQWRQMWNSVGAMILRALVHFGNAPTAFSSAIFDCALGRLDRLPPDDVKGADEEDVQGSIERLLKLREARGDDWARSALLDLLRRLRHADPHKEAGFRWMLAQRADSDRPGEDPGGLAESCSELTADSLETMGAMLEPQSFLFLESLSSRSVATAAGRVRLTGAGLEWVLLWDIYLKYLGGGDRWVAYESLAAGFSARGKRQDLWTSLTGEQIVETLEGVVLTPGIVIANLEFKPSYGYDTQIQIFRDAINSFSADELSRFLRFATGIGRLPASQRFPAGQKLTIRFMPGDDLDRLPSAHTCFWVMDVPPYEDGGALAEKLRLAIAAPQPFALS</sequence>
<feature type="region of interest" description="Disordered" evidence="7">
    <location>
        <begin position="952"/>
        <end position="989"/>
    </location>
</feature>
<dbReference type="InterPro" id="IPR050409">
    <property type="entry name" value="E3_ubiq-protein_ligase"/>
</dbReference>
<name>A0A813FJ14_POLGL</name>
<dbReference type="Gene3D" id="3.30.2410.10">
    <property type="entry name" value="Hect, E3 ligase catalytic domain"/>
    <property type="match status" value="1"/>
</dbReference>
<keyword evidence="12" id="KW-1185">Reference proteome</keyword>
<feature type="chain" id="PRO_5032467970" description="HECT-type E3 ubiquitin transferase" evidence="8">
    <location>
        <begin position="26"/>
        <end position="1538"/>
    </location>
</feature>
<evidence type="ECO:0000313" key="11">
    <source>
        <dbReference type="EMBL" id="CAE8611956.1"/>
    </source>
</evidence>
<protein>
    <recommendedName>
        <fullName evidence="3">HECT-type E3 ubiquitin transferase</fullName>
        <ecNumber evidence="3">2.3.2.26</ecNumber>
    </recommendedName>
</protein>
<dbReference type="GO" id="GO:0006511">
    <property type="term" value="P:ubiquitin-dependent protein catabolic process"/>
    <property type="evidence" value="ECO:0007669"/>
    <property type="project" value="TreeGrafter"/>
</dbReference>
<evidence type="ECO:0000256" key="5">
    <source>
        <dbReference type="ARBA" id="ARBA00022786"/>
    </source>
</evidence>
<dbReference type="EC" id="2.3.2.26" evidence="3"/>
<feature type="domain" description="Protein kinase" evidence="9">
    <location>
        <begin position="795"/>
        <end position="1073"/>
    </location>
</feature>
<dbReference type="InterPro" id="IPR035983">
    <property type="entry name" value="Hect_E3_ubiquitin_ligase"/>
</dbReference>
<dbReference type="PANTHER" id="PTHR11254:SF440">
    <property type="entry name" value="E3 UBIQUITIN-PROTEIN LIGASE NEDD-4"/>
    <property type="match status" value="1"/>
</dbReference>
<evidence type="ECO:0000313" key="12">
    <source>
        <dbReference type="Proteomes" id="UP000654075"/>
    </source>
</evidence>
<evidence type="ECO:0000259" key="9">
    <source>
        <dbReference type="PROSITE" id="PS50011"/>
    </source>
</evidence>
<evidence type="ECO:0000256" key="2">
    <source>
        <dbReference type="ARBA" id="ARBA00004906"/>
    </source>
</evidence>
<dbReference type="GO" id="GO:0004672">
    <property type="term" value="F:protein kinase activity"/>
    <property type="evidence" value="ECO:0007669"/>
    <property type="project" value="InterPro"/>
</dbReference>
<dbReference type="Pfam" id="PF00632">
    <property type="entry name" value="HECT"/>
    <property type="match status" value="1"/>
</dbReference>
<keyword evidence="5 6" id="KW-0833">Ubl conjugation pathway</keyword>
<dbReference type="PROSITE" id="PS50011">
    <property type="entry name" value="PROTEIN_KINASE_DOM"/>
    <property type="match status" value="1"/>
</dbReference>
<dbReference type="Proteomes" id="UP000654075">
    <property type="component" value="Unassembled WGS sequence"/>
</dbReference>
<feature type="domain" description="HECT" evidence="10">
    <location>
        <begin position="1447"/>
        <end position="1538"/>
    </location>
</feature>
<evidence type="ECO:0000256" key="6">
    <source>
        <dbReference type="PROSITE-ProRule" id="PRU00104"/>
    </source>
</evidence>
<feature type="compositionally biased region" description="Low complexity" evidence="7">
    <location>
        <begin position="732"/>
        <end position="741"/>
    </location>
</feature>
<dbReference type="SUPFAM" id="SSF56112">
    <property type="entry name" value="Protein kinase-like (PK-like)"/>
    <property type="match status" value="1"/>
</dbReference>
<evidence type="ECO:0000256" key="7">
    <source>
        <dbReference type="SAM" id="MobiDB-lite"/>
    </source>
</evidence>
<dbReference type="GO" id="GO:0005737">
    <property type="term" value="C:cytoplasm"/>
    <property type="evidence" value="ECO:0007669"/>
    <property type="project" value="TreeGrafter"/>
</dbReference>
<comment type="pathway">
    <text evidence="2">Protein modification; protein ubiquitination.</text>
</comment>
<gene>
    <name evidence="11" type="ORF">PGLA1383_LOCUS29757</name>
</gene>
<dbReference type="Gene3D" id="3.90.1750.10">
    <property type="entry name" value="Hect, E3 ligase catalytic domains"/>
    <property type="match status" value="1"/>
</dbReference>
<keyword evidence="8" id="KW-0732">Signal</keyword>
<dbReference type="SMART" id="SM00220">
    <property type="entry name" value="S_TKc"/>
    <property type="match status" value="1"/>
</dbReference>
<feature type="active site" description="Glycyl thioester intermediate" evidence="6">
    <location>
        <position position="1506"/>
    </location>
</feature>
<dbReference type="PROSITE" id="PS50237">
    <property type="entry name" value="HECT"/>
    <property type="match status" value="1"/>
</dbReference>
<dbReference type="OrthoDB" id="436826at2759"/>
<feature type="region of interest" description="Disordered" evidence="7">
    <location>
        <begin position="727"/>
        <end position="749"/>
    </location>
</feature>
<evidence type="ECO:0000256" key="4">
    <source>
        <dbReference type="ARBA" id="ARBA00022679"/>
    </source>
</evidence>
<dbReference type="GO" id="GO:0061630">
    <property type="term" value="F:ubiquitin protein ligase activity"/>
    <property type="evidence" value="ECO:0007669"/>
    <property type="project" value="UniProtKB-EC"/>
</dbReference>
<dbReference type="InterPro" id="IPR000569">
    <property type="entry name" value="HECT_dom"/>
</dbReference>
<dbReference type="InterPro" id="IPR000719">
    <property type="entry name" value="Prot_kinase_dom"/>
</dbReference>
<dbReference type="PANTHER" id="PTHR11254">
    <property type="entry name" value="HECT DOMAIN UBIQUITIN-PROTEIN LIGASE"/>
    <property type="match status" value="1"/>
</dbReference>
<evidence type="ECO:0000256" key="3">
    <source>
        <dbReference type="ARBA" id="ARBA00012485"/>
    </source>
</evidence>
<dbReference type="SMART" id="SM00119">
    <property type="entry name" value="HECTc"/>
    <property type="match status" value="1"/>
</dbReference>
<reference evidence="11" key="1">
    <citation type="submission" date="2021-02" db="EMBL/GenBank/DDBJ databases">
        <authorList>
            <person name="Dougan E. K."/>
            <person name="Rhodes N."/>
            <person name="Thang M."/>
            <person name="Chan C."/>
        </authorList>
    </citation>
    <scope>NUCLEOTIDE SEQUENCE</scope>
</reference>
<accession>A0A813FJ14</accession>
<evidence type="ECO:0000256" key="1">
    <source>
        <dbReference type="ARBA" id="ARBA00000885"/>
    </source>
</evidence>
<dbReference type="SUPFAM" id="SSF56204">
    <property type="entry name" value="Hect, E3 ligase catalytic domain"/>
    <property type="match status" value="1"/>
</dbReference>
<dbReference type="GO" id="GO:0005524">
    <property type="term" value="F:ATP binding"/>
    <property type="evidence" value="ECO:0007669"/>
    <property type="project" value="InterPro"/>
</dbReference>
<evidence type="ECO:0000259" key="10">
    <source>
        <dbReference type="PROSITE" id="PS50237"/>
    </source>
</evidence>
<dbReference type="EMBL" id="CAJNNV010025062">
    <property type="protein sequence ID" value="CAE8611956.1"/>
    <property type="molecule type" value="Genomic_DNA"/>
</dbReference>
<comment type="catalytic activity">
    <reaction evidence="1">
        <text>S-ubiquitinyl-[E2 ubiquitin-conjugating enzyme]-L-cysteine + [acceptor protein]-L-lysine = [E2 ubiquitin-conjugating enzyme]-L-cysteine + N(6)-ubiquitinyl-[acceptor protein]-L-lysine.</text>
        <dbReference type="EC" id="2.3.2.26"/>
    </reaction>
</comment>
<dbReference type="GO" id="GO:0016567">
    <property type="term" value="P:protein ubiquitination"/>
    <property type="evidence" value="ECO:0007669"/>
    <property type="project" value="TreeGrafter"/>
</dbReference>
<proteinExistence type="predicted"/>
<dbReference type="InterPro" id="IPR011009">
    <property type="entry name" value="Kinase-like_dom_sf"/>
</dbReference>
<feature type="signal peptide" evidence="8">
    <location>
        <begin position="1"/>
        <end position="25"/>
    </location>
</feature>
<evidence type="ECO:0000256" key="8">
    <source>
        <dbReference type="SAM" id="SignalP"/>
    </source>
</evidence>
<comment type="caution">
    <text evidence="11">The sequence shown here is derived from an EMBL/GenBank/DDBJ whole genome shotgun (WGS) entry which is preliminary data.</text>
</comment>
<dbReference type="Gene3D" id="1.10.510.10">
    <property type="entry name" value="Transferase(Phosphotransferase) domain 1"/>
    <property type="match status" value="1"/>
</dbReference>
<dbReference type="Pfam" id="PF00069">
    <property type="entry name" value="Pkinase"/>
    <property type="match status" value="1"/>
</dbReference>
<keyword evidence="4" id="KW-0808">Transferase</keyword>
<organism evidence="11 12">
    <name type="scientific">Polarella glacialis</name>
    <name type="common">Dinoflagellate</name>
    <dbReference type="NCBI Taxonomy" id="89957"/>
    <lineage>
        <taxon>Eukaryota</taxon>
        <taxon>Sar</taxon>
        <taxon>Alveolata</taxon>
        <taxon>Dinophyceae</taxon>
        <taxon>Suessiales</taxon>
        <taxon>Suessiaceae</taxon>
        <taxon>Polarella</taxon>
    </lineage>
</organism>
<feature type="compositionally biased region" description="Low complexity" evidence="7">
    <location>
        <begin position="958"/>
        <end position="976"/>
    </location>
</feature>